<dbReference type="Proteomes" id="UP000274601">
    <property type="component" value="Unassembled WGS sequence"/>
</dbReference>
<protein>
    <submittedName>
        <fullName evidence="1">Uncharacterized protein</fullName>
    </submittedName>
</protein>
<sequence>MLFVVGGLIFSYGLRHGPPDQMCTEHAFSVPVAAVSAAGDQKPGAAVSALHDLHRAADTALSAPAEDRPPLDACLCVAVLYSLVLLGLAAVTRRPASRLPARAGWTLAPPDGRTSRPAFRPPLQVLRL</sequence>
<gene>
    <name evidence="1" type="ORF">BZB76_6785</name>
</gene>
<dbReference type="EMBL" id="RBWU01000009">
    <property type="protein sequence ID" value="RKS67833.1"/>
    <property type="molecule type" value="Genomic_DNA"/>
</dbReference>
<accession>A0A495Q944</accession>
<dbReference type="AlphaFoldDB" id="A0A495Q944"/>
<keyword evidence="2" id="KW-1185">Reference proteome</keyword>
<evidence type="ECO:0000313" key="1">
    <source>
        <dbReference type="EMBL" id="RKS67833.1"/>
    </source>
</evidence>
<organism evidence="1 2">
    <name type="scientific">Actinomadura pelletieri DSM 43383</name>
    <dbReference type="NCBI Taxonomy" id="1120940"/>
    <lineage>
        <taxon>Bacteria</taxon>
        <taxon>Bacillati</taxon>
        <taxon>Actinomycetota</taxon>
        <taxon>Actinomycetes</taxon>
        <taxon>Streptosporangiales</taxon>
        <taxon>Thermomonosporaceae</taxon>
        <taxon>Actinomadura</taxon>
    </lineage>
</organism>
<reference evidence="1 2" key="1">
    <citation type="submission" date="2018-10" db="EMBL/GenBank/DDBJ databases">
        <title>Genomic Encyclopedia of Archaeal and Bacterial Type Strains, Phase II (KMG-II): from individual species to whole genera.</title>
        <authorList>
            <person name="Goeker M."/>
        </authorList>
    </citation>
    <scope>NUCLEOTIDE SEQUENCE [LARGE SCALE GENOMIC DNA]</scope>
    <source>
        <strain evidence="1 2">DSM 43383</strain>
    </source>
</reference>
<proteinExistence type="predicted"/>
<comment type="caution">
    <text evidence="1">The sequence shown here is derived from an EMBL/GenBank/DDBJ whole genome shotgun (WGS) entry which is preliminary data.</text>
</comment>
<name>A0A495Q944_9ACTN</name>
<evidence type="ECO:0000313" key="2">
    <source>
        <dbReference type="Proteomes" id="UP000274601"/>
    </source>
</evidence>